<sequence length="466" mass="53656">MQNITSVDIPSENYKSVKFELDDGKLLGLCLSPKQFVAEVRQLIGKRQPLKDIHLFLDKEGYPVGRLDESKTPLENVMLSNNIVKLQTQKLLANSNKDSAKPLLDIPPTQSFETRTIQLLTTDKLEYRAAKIPETTPAHSSHDQICDPYNFDLQKWCDIFQRCNLFQGLEFDCRTDPRHPSYSPHPSHHSVCQFQENITKPTYFINDASFIEAHLASNEIHNTFIRNKLVKIDANFKCPFFSFSTGSEKDDRKTEDTQKKTLYTTCIWNFPRVVVHLFNESLPLVRQPVRATDDFQEAIKEVFLEPTEATDAVTLVDIQEKYKKLQKIFKLYGQVFPITVTLGGHLYQTDIRKVERNVNENEHKNKIFGNFKSLLKAVGGGIDGAVTTIEARRTVTIDHQSDAKFEATGGDTLLIDNISEWKSSIRDSRRWRIIQYGELIPTYNLLNNQLQKKIEDVLYHKKRFGE</sequence>
<dbReference type="OrthoDB" id="10626596at2759"/>
<dbReference type="Pfam" id="PF22693">
    <property type="entry name" value="MACPF_1"/>
    <property type="match status" value="1"/>
</dbReference>
<evidence type="ECO:0000313" key="2">
    <source>
        <dbReference type="EMBL" id="CAF1156006.1"/>
    </source>
</evidence>
<feature type="domain" description="MACPF-like" evidence="1">
    <location>
        <begin position="184"/>
        <end position="454"/>
    </location>
</feature>
<proteinExistence type="predicted"/>
<name>A0A814T8E1_9BILA</name>
<keyword evidence="4" id="KW-1185">Reference proteome</keyword>
<evidence type="ECO:0000313" key="5">
    <source>
        <dbReference type="Proteomes" id="UP000663877"/>
    </source>
</evidence>
<protein>
    <recommendedName>
        <fullName evidence="1">MACPF-like domain-containing protein</fullName>
    </recommendedName>
</protein>
<dbReference type="AlphaFoldDB" id="A0A814T8E1"/>
<reference evidence="2" key="1">
    <citation type="submission" date="2021-02" db="EMBL/GenBank/DDBJ databases">
        <authorList>
            <person name="Nowell W R."/>
        </authorList>
    </citation>
    <scope>NUCLEOTIDE SEQUENCE</scope>
</reference>
<evidence type="ECO:0000313" key="3">
    <source>
        <dbReference type="EMBL" id="CAF1586922.1"/>
    </source>
</evidence>
<evidence type="ECO:0000313" key="4">
    <source>
        <dbReference type="Proteomes" id="UP000663832"/>
    </source>
</evidence>
<accession>A0A814T8E1</accession>
<organism evidence="2 5">
    <name type="scientific">Adineta steineri</name>
    <dbReference type="NCBI Taxonomy" id="433720"/>
    <lineage>
        <taxon>Eukaryota</taxon>
        <taxon>Metazoa</taxon>
        <taxon>Spiralia</taxon>
        <taxon>Gnathifera</taxon>
        <taxon>Rotifera</taxon>
        <taxon>Eurotatoria</taxon>
        <taxon>Bdelloidea</taxon>
        <taxon>Adinetida</taxon>
        <taxon>Adinetidae</taxon>
        <taxon>Adineta</taxon>
    </lineage>
</organism>
<dbReference type="InterPro" id="IPR054586">
    <property type="entry name" value="MACPF_1_fungal"/>
</dbReference>
<dbReference type="Proteomes" id="UP000663832">
    <property type="component" value="Unassembled WGS sequence"/>
</dbReference>
<dbReference type="Proteomes" id="UP000663877">
    <property type="component" value="Unassembled WGS sequence"/>
</dbReference>
<comment type="caution">
    <text evidence="2">The sequence shown here is derived from an EMBL/GenBank/DDBJ whole genome shotgun (WGS) entry which is preliminary data.</text>
</comment>
<gene>
    <name evidence="2" type="ORF">BJG266_LOCUS24365</name>
    <name evidence="3" type="ORF">QVE165_LOCUS50752</name>
</gene>
<dbReference type="EMBL" id="CAJNOI010000173">
    <property type="protein sequence ID" value="CAF1156006.1"/>
    <property type="molecule type" value="Genomic_DNA"/>
</dbReference>
<evidence type="ECO:0000259" key="1">
    <source>
        <dbReference type="Pfam" id="PF22693"/>
    </source>
</evidence>
<dbReference type="EMBL" id="CAJNOM010001026">
    <property type="protein sequence ID" value="CAF1586922.1"/>
    <property type="molecule type" value="Genomic_DNA"/>
</dbReference>